<dbReference type="InterPro" id="IPR051681">
    <property type="entry name" value="Ser/Thr_Kinases-Pseudokinases"/>
</dbReference>
<dbReference type="Pfam" id="PF07714">
    <property type="entry name" value="PK_Tyr_Ser-Thr"/>
    <property type="match status" value="1"/>
</dbReference>
<dbReference type="InterPro" id="IPR011009">
    <property type="entry name" value="Kinase-like_dom_sf"/>
</dbReference>
<dbReference type="OrthoDB" id="10261027at2759"/>
<dbReference type="SUPFAM" id="SSF56112">
    <property type="entry name" value="Protein kinase-like (PK-like)"/>
    <property type="match status" value="1"/>
</dbReference>
<evidence type="ECO:0000313" key="4">
    <source>
        <dbReference type="Proteomes" id="UP000266673"/>
    </source>
</evidence>
<sequence>MHCRLSGSKLEIYGLTQNIETKEYMMVFQYANKGDLYNYLKSNFEEITWEDKLSLLIDISKDLIKIHQAGYIHCDLHCGNILQNESWLGSLKSYIADLGFSRKSDESILKNQIYGVMPYVAPEILLCQQYTSAADIYSFGVIMAEMTTGIRPFYGHKFDVNLALEICCGKRPKFAEETPNCYIEFAELCMHPDSQKRPTAETIHNKLSEWHSLVKESDKSDEFDDSNEIDEYDEFNESNESNEISQIVSEFMAADKRIPELLIILKEHPDIVYASKLINISDIVQQYKVRNNQHSKYDVGDENKKRTNQPDICVS</sequence>
<dbReference type="Gene3D" id="1.10.510.10">
    <property type="entry name" value="Transferase(Phosphotransferase) domain 1"/>
    <property type="match status" value="1"/>
</dbReference>
<dbReference type="AlphaFoldDB" id="A0A397VQ37"/>
<protein>
    <submittedName>
        <fullName evidence="3">Kinase-like domain-containing protein</fullName>
    </submittedName>
</protein>
<evidence type="ECO:0000256" key="1">
    <source>
        <dbReference type="SAM" id="MobiDB-lite"/>
    </source>
</evidence>
<keyword evidence="3" id="KW-0418">Kinase</keyword>
<dbReference type="EMBL" id="QKWP01000264">
    <property type="protein sequence ID" value="RIB23387.1"/>
    <property type="molecule type" value="Genomic_DNA"/>
</dbReference>
<name>A0A397VQ37_9GLOM</name>
<evidence type="ECO:0000259" key="2">
    <source>
        <dbReference type="PROSITE" id="PS50011"/>
    </source>
</evidence>
<evidence type="ECO:0000313" key="3">
    <source>
        <dbReference type="EMBL" id="RIB23387.1"/>
    </source>
</evidence>
<feature type="region of interest" description="Disordered" evidence="1">
    <location>
        <begin position="295"/>
        <end position="315"/>
    </location>
</feature>
<dbReference type="PANTHER" id="PTHR44329">
    <property type="entry name" value="SERINE/THREONINE-PROTEIN KINASE TNNI3K-RELATED"/>
    <property type="match status" value="1"/>
</dbReference>
<keyword evidence="4" id="KW-1185">Reference proteome</keyword>
<gene>
    <name evidence="3" type="ORF">C2G38_2139778</name>
</gene>
<feature type="domain" description="Protein kinase" evidence="2">
    <location>
        <begin position="1"/>
        <end position="214"/>
    </location>
</feature>
<feature type="compositionally biased region" description="Basic and acidic residues" evidence="1">
    <location>
        <begin position="295"/>
        <end position="305"/>
    </location>
</feature>
<reference evidence="3 4" key="1">
    <citation type="submission" date="2018-06" db="EMBL/GenBank/DDBJ databases">
        <title>Comparative genomics reveals the genomic features of Rhizophagus irregularis, R. cerebriforme, R. diaphanum and Gigaspora rosea, and their symbiotic lifestyle signature.</title>
        <authorList>
            <person name="Morin E."/>
            <person name="San Clemente H."/>
            <person name="Chen E.C.H."/>
            <person name="De La Providencia I."/>
            <person name="Hainaut M."/>
            <person name="Kuo A."/>
            <person name="Kohler A."/>
            <person name="Murat C."/>
            <person name="Tang N."/>
            <person name="Roy S."/>
            <person name="Loubradou J."/>
            <person name="Henrissat B."/>
            <person name="Grigoriev I.V."/>
            <person name="Corradi N."/>
            <person name="Roux C."/>
            <person name="Martin F.M."/>
        </authorList>
    </citation>
    <scope>NUCLEOTIDE SEQUENCE [LARGE SCALE GENOMIC DNA]</scope>
    <source>
        <strain evidence="3 4">DAOM 194757</strain>
    </source>
</reference>
<comment type="caution">
    <text evidence="3">The sequence shown here is derived from an EMBL/GenBank/DDBJ whole genome shotgun (WGS) entry which is preliminary data.</text>
</comment>
<dbReference type="PROSITE" id="PS50011">
    <property type="entry name" value="PROTEIN_KINASE_DOM"/>
    <property type="match status" value="1"/>
</dbReference>
<dbReference type="GO" id="GO:0005524">
    <property type="term" value="F:ATP binding"/>
    <property type="evidence" value="ECO:0007669"/>
    <property type="project" value="InterPro"/>
</dbReference>
<keyword evidence="3" id="KW-0808">Transferase</keyword>
<dbReference type="InterPro" id="IPR001245">
    <property type="entry name" value="Ser-Thr/Tyr_kinase_cat_dom"/>
</dbReference>
<organism evidence="3 4">
    <name type="scientific">Gigaspora rosea</name>
    <dbReference type="NCBI Taxonomy" id="44941"/>
    <lineage>
        <taxon>Eukaryota</taxon>
        <taxon>Fungi</taxon>
        <taxon>Fungi incertae sedis</taxon>
        <taxon>Mucoromycota</taxon>
        <taxon>Glomeromycotina</taxon>
        <taxon>Glomeromycetes</taxon>
        <taxon>Diversisporales</taxon>
        <taxon>Gigasporaceae</taxon>
        <taxon>Gigaspora</taxon>
    </lineage>
</organism>
<dbReference type="InterPro" id="IPR000719">
    <property type="entry name" value="Prot_kinase_dom"/>
</dbReference>
<accession>A0A397VQ37</accession>
<proteinExistence type="predicted"/>
<dbReference type="Proteomes" id="UP000266673">
    <property type="component" value="Unassembled WGS sequence"/>
</dbReference>
<dbReference type="GO" id="GO:0004674">
    <property type="term" value="F:protein serine/threonine kinase activity"/>
    <property type="evidence" value="ECO:0007669"/>
    <property type="project" value="TreeGrafter"/>
</dbReference>